<dbReference type="GeneID" id="84816590"/>
<dbReference type="RefSeq" id="WP_023391144.1">
    <property type="nucleotide sequence ID" value="NZ_CP146287.1"/>
</dbReference>
<dbReference type="Gene3D" id="3.30.720.20">
    <property type="entry name" value="Protein of unknown function DUF1797"/>
    <property type="match status" value="1"/>
</dbReference>
<dbReference type="Proteomes" id="UP000019050">
    <property type="component" value="Unassembled WGS sequence"/>
</dbReference>
<evidence type="ECO:0000313" key="2">
    <source>
        <dbReference type="Proteomes" id="UP000019050"/>
    </source>
</evidence>
<reference evidence="1" key="1">
    <citation type="submission" date="2013-06" db="EMBL/GenBank/DDBJ databases">
        <authorList>
            <person name="Weinstock G."/>
            <person name="Sodergren E."/>
            <person name="Clifton S."/>
            <person name="Fulton L."/>
            <person name="Fulton B."/>
            <person name="Courtney L."/>
            <person name="Fronick C."/>
            <person name="Harrison M."/>
            <person name="Strong C."/>
            <person name="Farmer C."/>
            <person name="Delahaunty K."/>
            <person name="Markovic C."/>
            <person name="Hall O."/>
            <person name="Minx P."/>
            <person name="Tomlinson C."/>
            <person name="Mitreva M."/>
            <person name="Nelson J."/>
            <person name="Hou S."/>
            <person name="Wollam A."/>
            <person name="Pepin K.H."/>
            <person name="Johnson M."/>
            <person name="Bhonagiri V."/>
            <person name="Nash W.E."/>
            <person name="Warren W."/>
            <person name="Chinwalla A."/>
            <person name="Mardis E.R."/>
            <person name="Wilson R.K."/>
        </authorList>
    </citation>
    <scope>NUCLEOTIDE SEQUENCE [LARGE SCALE GENOMIC DNA]</scope>
    <source>
        <strain evidence="1">ATCC 49176</strain>
    </source>
</reference>
<dbReference type="HOGENOM" id="CLU_157750_2_1_9"/>
<accession>W1Q4H7</accession>
<dbReference type="EMBL" id="ACIN03000003">
    <property type="protein sequence ID" value="ESK66150.1"/>
    <property type="molecule type" value="Genomic_DNA"/>
</dbReference>
<dbReference type="AlphaFoldDB" id="W1Q4H7"/>
<dbReference type="OrthoDB" id="2361638at2"/>
<dbReference type="InterPro" id="IPR038073">
    <property type="entry name" value="YkuJ-like_sf"/>
</dbReference>
<keyword evidence="2" id="KW-1185">Reference proteome</keyword>
<organism evidence="1 2">
    <name type="scientific">Abiotrophia defectiva ATCC 49176</name>
    <dbReference type="NCBI Taxonomy" id="592010"/>
    <lineage>
        <taxon>Bacteria</taxon>
        <taxon>Bacillati</taxon>
        <taxon>Bacillota</taxon>
        <taxon>Bacilli</taxon>
        <taxon>Lactobacillales</taxon>
        <taxon>Aerococcaceae</taxon>
        <taxon>Abiotrophia</taxon>
    </lineage>
</organism>
<dbReference type="SUPFAM" id="SSF143567">
    <property type="entry name" value="YkuJ-like"/>
    <property type="match status" value="1"/>
</dbReference>
<evidence type="ECO:0008006" key="3">
    <source>
        <dbReference type="Google" id="ProtNLM"/>
    </source>
</evidence>
<name>W1Q4H7_ABIDE</name>
<sequence length="75" mass="8572">MKSSVLNGIIQRLEAMTHTESDVEVRRFEIEGVEKCQVAYVKESDTFELTDHQSGSVFQYDDIDLVAIEIFEMLG</sequence>
<dbReference type="Pfam" id="PF08796">
    <property type="entry name" value="DUF1797"/>
    <property type="match status" value="1"/>
</dbReference>
<gene>
    <name evidence="1" type="ORF">GCWU000182_000493</name>
</gene>
<dbReference type="eggNOG" id="COG4703">
    <property type="taxonomic scope" value="Bacteria"/>
</dbReference>
<dbReference type="InterPro" id="IPR014904">
    <property type="entry name" value="YkuJ-like"/>
</dbReference>
<proteinExistence type="predicted"/>
<dbReference type="STRING" id="592010.GCWU000182_000493"/>
<protein>
    <recommendedName>
        <fullName evidence="3">DUF1797 family protein</fullName>
    </recommendedName>
</protein>
<comment type="caution">
    <text evidence="1">The sequence shown here is derived from an EMBL/GenBank/DDBJ whole genome shotgun (WGS) entry which is preliminary data.</text>
</comment>
<evidence type="ECO:0000313" key="1">
    <source>
        <dbReference type="EMBL" id="ESK66150.1"/>
    </source>
</evidence>